<evidence type="ECO:0000256" key="5">
    <source>
        <dbReference type="ARBA" id="ARBA00023274"/>
    </source>
</evidence>
<keyword evidence="3 8" id="KW-0689">Ribosomal protein</keyword>
<comment type="subcellular location">
    <subcellularLocation>
        <location evidence="1">Mitochondrion</location>
    </subcellularLocation>
</comment>
<dbReference type="EMBL" id="JAULSR010000012">
    <property type="protein sequence ID" value="KAK0609712.1"/>
    <property type="molecule type" value="Genomic_DNA"/>
</dbReference>
<keyword evidence="9" id="KW-1185">Reference proteome</keyword>
<evidence type="ECO:0000256" key="6">
    <source>
        <dbReference type="ARBA" id="ARBA00035170"/>
    </source>
</evidence>
<sequence length="115" mass="12784">MLYETIGIVRTGSLAEVKEIVLTAGQLILRQGGVIRNIQNWGVFMLPKAITVSQARHTRGHYFAIRYDSAIKTHEEIRKTLGVDPRVIRTANVKLGDGKLTTIGKFGAIPWKALE</sequence>
<keyword evidence="4" id="KW-0496">Mitochondrion</keyword>
<dbReference type="InterPro" id="IPR035980">
    <property type="entry name" value="Ribosomal_bS6_sf"/>
</dbReference>
<evidence type="ECO:0000313" key="8">
    <source>
        <dbReference type="EMBL" id="KAK0609712.1"/>
    </source>
</evidence>
<comment type="caution">
    <text evidence="8">The sequence shown here is derived from an EMBL/GenBank/DDBJ whole genome shotgun (WGS) entry which is preliminary data.</text>
</comment>
<dbReference type="PANTHER" id="PTHR21011">
    <property type="entry name" value="MITOCHONDRIAL 28S RIBOSOMAL PROTEIN S6"/>
    <property type="match status" value="1"/>
</dbReference>
<evidence type="ECO:0000256" key="7">
    <source>
        <dbReference type="ARBA" id="ARBA00037226"/>
    </source>
</evidence>
<evidence type="ECO:0000256" key="2">
    <source>
        <dbReference type="ARBA" id="ARBA00009512"/>
    </source>
</evidence>
<dbReference type="FunFam" id="3.30.70.60:FF:000007">
    <property type="entry name" value="37S ribosomal protein Mrp17"/>
    <property type="match status" value="1"/>
</dbReference>
<accession>A0AA39TGB6</accession>
<dbReference type="PANTHER" id="PTHR21011:SF1">
    <property type="entry name" value="SMALL RIBOSOMAL SUBUNIT PROTEIN BS6M"/>
    <property type="match status" value="1"/>
</dbReference>
<evidence type="ECO:0000256" key="3">
    <source>
        <dbReference type="ARBA" id="ARBA00022980"/>
    </source>
</evidence>
<dbReference type="GO" id="GO:0070181">
    <property type="term" value="F:small ribosomal subunit rRNA binding"/>
    <property type="evidence" value="ECO:0007669"/>
    <property type="project" value="TreeGrafter"/>
</dbReference>
<dbReference type="SUPFAM" id="SSF54995">
    <property type="entry name" value="Ribosomal protein S6"/>
    <property type="match status" value="1"/>
</dbReference>
<dbReference type="InterPro" id="IPR014717">
    <property type="entry name" value="Transl_elong_EF1B/ribsomal_bS6"/>
</dbReference>
<dbReference type="NCBIfam" id="TIGR00166">
    <property type="entry name" value="S6"/>
    <property type="match status" value="1"/>
</dbReference>
<evidence type="ECO:0000313" key="9">
    <source>
        <dbReference type="Proteomes" id="UP001174934"/>
    </source>
</evidence>
<dbReference type="Proteomes" id="UP001174934">
    <property type="component" value="Unassembled WGS sequence"/>
</dbReference>
<protein>
    <recommendedName>
        <fullName evidence="6">Small ribosomal subunit protein bS6m</fullName>
    </recommendedName>
</protein>
<keyword evidence="5" id="KW-0687">Ribonucleoprotein</keyword>
<proteinExistence type="inferred from homology"/>
<dbReference type="AlphaFoldDB" id="A0AA39TGB6"/>
<dbReference type="InterPro" id="IPR000529">
    <property type="entry name" value="Ribosomal_bS6"/>
</dbReference>
<dbReference type="CDD" id="cd15465">
    <property type="entry name" value="bS6_mito"/>
    <property type="match status" value="1"/>
</dbReference>
<evidence type="ECO:0000256" key="1">
    <source>
        <dbReference type="ARBA" id="ARBA00004173"/>
    </source>
</evidence>
<dbReference type="Pfam" id="PF01250">
    <property type="entry name" value="Ribosomal_S6"/>
    <property type="match status" value="1"/>
</dbReference>
<name>A0AA39TGB6_9PEZI</name>
<comment type="similarity">
    <text evidence="2">Belongs to the bacterial ribosomal protein bS6 family.</text>
</comment>
<reference evidence="8" key="1">
    <citation type="submission" date="2023-06" db="EMBL/GenBank/DDBJ databases">
        <title>Genome-scale phylogeny and comparative genomics of the fungal order Sordariales.</title>
        <authorList>
            <consortium name="Lawrence Berkeley National Laboratory"/>
            <person name="Hensen N."/>
            <person name="Bonometti L."/>
            <person name="Westerberg I."/>
            <person name="Brannstrom I.O."/>
            <person name="Guillou S."/>
            <person name="Cros-Aarteil S."/>
            <person name="Calhoun S."/>
            <person name="Haridas S."/>
            <person name="Kuo A."/>
            <person name="Mondo S."/>
            <person name="Pangilinan J."/>
            <person name="Riley R."/>
            <person name="LaButti K."/>
            <person name="Andreopoulos B."/>
            <person name="Lipzen A."/>
            <person name="Chen C."/>
            <person name="Yanf M."/>
            <person name="Daum C."/>
            <person name="Ng V."/>
            <person name="Clum A."/>
            <person name="Steindorff A."/>
            <person name="Ohm R."/>
            <person name="Martin F."/>
            <person name="Silar P."/>
            <person name="Natvig D."/>
            <person name="Lalanne C."/>
            <person name="Gautier V."/>
            <person name="Ament-velasquez S.L."/>
            <person name="Kruys A."/>
            <person name="Hutchinson M.I."/>
            <person name="Powell A.J."/>
            <person name="Barry K."/>
            <person name="Miller A.N."/>
            <person name="Grigoriev I.V."/>
            <person name="Debuchy R."/>
            <person name="Gladieux P."/>
            <person name="Thoren M.H."/>
            <person name="Johannesson H."/>
        </authorList>
    </citation>
    <scope>NUCLEOTIDE SEQUENCE</scope>
    <source>
        <strain evidence="8">SMH3391-2</strain>
    </source>
</reference>
<dbReference type="GO" id="GO:0005763">
    <property type="term" value="C:mitochondrial small ribosomal subunit"/>
    <property type="evidence" value="ECO:0007669"/>
    <property type="project" value="TreeGrafter"/>
</dbReference>
<dbReference type="GO" id="GO:0003735">
    <property type="term" value="F:structural constituent of ribosome"/>
    <property type="evidence" value="ECO:0007669"/>
    <property type="project" value="InterPro"/>
</dbReference>
<dbReference type="GO" id="GO:0006412">
    <property type="term" value="P:translation"/>
    <property type="evidence" value="ECO:0007669"/>
    <property type="project" value="InterPro"/>
</dbReference>
<evidence type="ECO:0000256" key="4">
    <source>
        <dbReference type="ARBA" id="ARBA00023128"/>
    </source>
</evidence>
<dbReference type="Gene3D" id="3.30.70.60">
    <property type="match status" value="1"/>
</dbReference>
<comment type="function">
    <text evidence="7">Component of the mitochondrial ribosome (mitoribosome), a dedicated translation machinery responsible for the synthesis of mitochondrial genome-encoded proteins, including at least some of the essential transmembrane subunits of the mitochondrial respiratory chain. The mitoribosomes are attached to the mitochondrial inner membrane and translation products are cotranslationally integrated into the membrane.</text>
</comment>
<gene>
    <name evidence="8" type="ORF">B0T17DRAFT_501377</name>
</gene>
<organism evidence="8 9">
    <name type="scientific">Bombardia bombarda</name>
    <dbReference type="NCBI Taxonomy" id="252184"/>
    <lineage>
        <taxon>Eukaryota</taxon>
        <taxon>Fungi</taxon>
        <taxon>Dikarya</taxon>
        <taxon>Ascomycota</taxon>
        <taxon>Pezizomycotina</taxon>
        <taxon>Sordariomycetes</taxon>
        <taxon>Sordariomycetidae</taxon>
        <taxon>Sordariales</taxon>
        <taxon>Lasiosphaeriaceae</taxon>
        <taxon>Bombardia</taxon>
    </lineage>
</organism>